<dbReference type="RefSeq" id="WP_112404090.1">
    <property type="nucleotide sequence ID" value="NZ_QLTR01000014.1"/>
</dbReference>
<keyword evidence="1" id="KW-1133">Transmembrane helix</keyword>
<evidence type="ECO:0000313" key="2">
    <source>
        <dbReference type="EMBL" id="RAS62646.1"/>
    </source>
</evidence>
<proteinExistence type="predicted"/>
<feature type="transmembrane region" description="Helical" evidence="1">
    <location>
        <begin position="108"/>
        <end position="125"/>
    </location>
</feature>
<protein>
    <recommendedName>
        <fullName evidence="4">TMhelix containing protein</fullName>
    </recommendedName>
</protein>
<evidence type="ECO:0000313" key="3">
    <source>
        <dbReference type="Proteomes" id="UP000248729"/>
    </source>
</evidence>
<sequence>MSWLDKIKEYAPDIVAAVSTGGTSLAVTGLRILGKELLGDENATEEQIVEAAEVATPEQLLAITKANNNFRFEMTKLQVQENNSAREMYSKHNEQADAIADRITKWNVAYILGLVAVNCLIVYFLEENAALVAAASNIIGLVIRDLLSQIQAVTGFYFGSSLGSKSKDSKAK</sequence>
<comment type="caution">
    <text evidence="2">The sequence shown here is derived from an EMBL/GenBank/DDBJ whole genome shotgun (WGS) entry which is preliminary data.</text>
</comment>
<dbReference type="EMBL" id="QLTR01000014">
    <property type="protein sequence ID" value="RAS62646.1"/>
    <property type="molecule type" value="Genomic_DNA"/>
</dbReference>
<evidence type="ECO:0000256" key="1">
    <source>
        <dbReference type="SAM" id="Phobius"/>
    </source>
</evidence>
<dbReference type="Proteomes" id="UP000248729">
    <property type="component" value="Unassembled WGS sequence"/>
</dbReference>
<dbReference type="AlphaFoldDB" id="A0A329EA17"/>
<reference evidence="2 3" key="1">
    <citation type="submission" date="2018-06" db="EMBL/GenBank/DDBJ databases">
        <title>Freshwater and sediment microbial communities from various areas in North America, analyzing microbe dynamics in response to fracking.</title>
        <authorList>
            <person name="Lamendella R."/>
        </authorList>
    </citation>
    <scope>NUCLEOTIDE SEQUENCE [LARGE SCALE GENOMIC DNA]</scope>
    <source>
        <strain evidence="2 3">99A</strain>
    </source>
</reference>
<gene>
    <name evidence="2" type="ORF">DET48_11440</name>
</gene>
<name>A0A329EA17_VIBDI</name>
<keyword evidence="1" id="KW-0812">Transmembrane</keyword>
<evidence type="ECO:0008006" key="4">
    <source>
        <dbReference type="Google" id="ProtNLM"/>
    </source>
</evidence>
<organism evidence="2 3">
    <name type="scientific">Vibrio diazotrophicus</name>
    <dbReference type="NCBI Taxonomy" id="685"/>
    <lineage>
        <taxon>Bacteria</taxon>
        <taxon>Pseudomonadati</taxon>
        <taxon>Pseudomonadota</taxon>
        <taxon>Gammaproteobacteria</taxon>
        <taxon>Vibrionales</taxon>
        <taxon>Vibrionaceae</taxon>
        <taxon>Vibrio</taxon>
    </lineage>
</organism>
<keyword evidence="1" id="KW-0472">Membrane</keyword>
<accession>A0A329EA17</accession>